<keyword evidence="2" id="KW-1185">Reference proteome</keyword>
<comment type="caution">
    <text evidence="1">The sequence shown here is derived from an EMBL/GenBank/DDBJ whole genome shotgun (WGS) entry which is preliminary data.</text>
</comment>
<gene>
    <name evidence="1" type="ORF">QO231_23605</name>
</gene>
<evidence type="ECO:0000313" key="1">
    <source>
        <dbReference type="EMBL" id="MDU9006825.1"/>
    </source>
</evidence>
<evidence type="ECO:0000313" key="2">
    <source>
        <dbReference type="Proteomes" id="UP001255416"/>
    </source>
</evidence>
<organism evidence="1 2">
    <name type="scientific">Sedimentitalea todarodis</name>
    <dbReference type="NCBI Taxonomy" id="1631240"/>
    <lineage>
        <taxon>Bacteria</taxon>
        <taxon>Pseudomonadati</taxon>
        <taxon>Pseudomonadota</taxon>
        <taxon>Alphaproteobacteria</taxon>
        <taxon>Rhodobacterales</taxon>
        <taxon>Paracoccaceae</taxon>
        <taxon>Sedimentitalea</taxon>
    </lineage>
</organism>
<sequence>MVLIACSATTTASPDDTPALARAIVALDPDIDPDEARRAAQISYAHARDLAISYEITDPPLVHNTKVNMGLKPRGLCWHWAEDMEKRLLAENFRTLDIRRAISNADNPLRIDHSTALITARGQPMQSGIVLDPWRNGGRLFWSKIKEDKRYDWHPQQEVLAEKYRLTPVRE</sequence>
<name>A0ABU3VKY9_9RHOB</name>
<dbReference type="EMBL" id="JASMWN010000031">
    <property type="protein sequence ID" value="MDU9006825.1"/>
    <property type="molecule type" value="Genomic_DNA"/>
</dbReference>
<accession>A0ABU3VKY9</accession>
<proteinExistence type="predicted"/>
<dbReference type="Proteomes" id="UP001255416">
    <property type="component" value="Unassembled WGS sequence"/>
</dbReference>
<protein>
    <recommendedName>
        <fullName evidence="3">Lipoprotein</fullName>
    </recommendedName>
</protein>
<evidence type="ECO:0008006" key="3">
    <source>
        <dbReference type="Google" id="ProtNLM"/>
    </source>
</evidence>
<reference evidence="2" key="1">
    <citation type="submission" date="2023-05" db="EMBL/GenBank/DDBJ databases">
        <title>Sedimentitalea sp. nov. JM2-8.</title>
        <authorList>
            <person name="Huang J."/>
        </authorList>
    </citation>
    <scope>NUCLEOTIDE SEQUENCE [LARGE SCALE GENOMIC DNA]</scope>
    <source>
        <strain evidence="2">KHS03</strain>
    </source>
</reference>